<organism evidence="2 3">
    <name type="scientific">Lacihabitans lacunae</name>
    <dbReference type="NCBI Taxonomy" id="1028214"/>
    <lineage>
        <taxon>Bacteria</taxon>
        <taxon>Pseudomonadati</taxon>
        <taxon>Bacteroidota</taxon>
        <taxon>Cytophagia</taxon>
        <taxon>Cytophagales</taxon>
        <taxon>Leadbetterellaceae</taxon>
        <taxon>Lacihabitans</taxon>
    </lineage>
</organism>
<feature type="domain" description="YdhG-like" evidence="1">
    <location>
        <begin position="25"/>
        <end position="114"/>
    </location>
</feature>
<evidence type="ECO:0000313" key="3">
    <source>
        <dbReference type="Proteomes" id="UP001595616"/>
    </source>
</evidence>
<reference evidence="3" key="1">
    <citation type="journal article" date="2019" name="Int. J. Syst. Evol. Microbiol.">
        <title>The Global Catalogue of Microorganisms (GCM) 10K type strain sequencing project: providing services to taxonomists for standard genome sequencing and annotation.</title>
        <authorList>
            <consortium name="The Broad Institute Genomics Platform"/>
            <consortium name="The Broad Institute Genome Sequencing Center for Infectious Disease"/>
            <person name="Wu L."/>
            <person name="Ma J."/>
        </authorList>
    </citation>
    <scope>NUCLEOTIDE SEQUENCE [LARGE SCALE GENOMIC DNA]</scope>
    <source>
        <strain evidence="3">CECT 7956</strain>
    </source>
</reference>
<comment type="caution">
    <text evidence="2">The sequence shown here is derived from an EMBL/GenBank/DDBJ whole genome shotgun (WGS) entry which is preliminary data.</text>
</comment>
<gene>
    <name evidence="2" type="ORF">ACFOOI_02460</name>
</gene>
<dbReference type="InterPro" id="IPR014922">
    <property type="entry name" value="YdhG-like"/>
</dbReference>
<dbReference type="SUPFAM" id="SSF159888">
    <property type="entry name" value="YdhG-like"/>
    <property type="match status" value="1"/>
</dbReference>
<dbReference type="Gene3D" id="3.90.1150.200">
    <property type="match status" value="1"/>
</dbReference>
<dbReference type="EMBL" id="JBHRYQ010000001">
    <property type="protein sequence ID" value="MFC3809503.1"/>
    <property type="molecule type" value="Genomic_DNA"/>
</dbReference>
<name>A0ABV7YUC7_9BACT</name>
<evidence type="ECO:0000313" key="2">
    <source>
        <dbReference type="EMBL" id="MFC3809503.1"/>
    </source>
</evidence>
<dbReference type="RefSeq" id="WP_379834655.1">
    <property type="nucleotide sequence ID" value="NZ_JBHRYQ010000001.1"/>
</dbReference>
<proteinExistence type="predicted"/>
<evidence type="ECO:0000259" key="1">
    <source>
        <dbReference type="Pfam" id="PF08818"/>
    </source>
</evidence>
<keyword evidence="3" id="KW-1185">Reference proteome</keyword>
<accession>A0ABV7YUC7</accession>
<sequence length="129" mass="14488">MNSNKPVPQTVDEYISDFPEDIKMILNKVRATIKSAAPDAEECISYMMPAYKQNGIIGYFAGQKKHLGFYATPNGNKEFKEELSKYKTGKGSIQFPYAADIPYDLIAAMVKFNVLKNLEKPIKKTKAKA</sequence>
<dbReference type="Pfam" id="PF08818">
    <property type="entry name" value="DUF1801"/>
    <property type="match status" value="1"/>
</dbReference>
<protein>
    <submittedName>
        <fullName evidence="2">Iron chaperone</fullName>
    </submittedName>
</protein>
<dbReference type="Proteomes" id="UP001595616">
    <property type="component" value="Unassembled WGS sequence"/>
</dbReference>